<comment type="subcellular location">
    <subcellularLocation>
        <location evidence="1">Cell membrane</location>
    </subcellularLocation>
    <subcellularLocation>
        <location evidence="11">Endomembrane system</location>
        <topology evidence="11">Single-pass membrane protein</topology>
    </subcellularLocation>
</comment>
<evidence type="ECO:0000256" key="9">
    <source>
        <dbReference type="ARBA" id="ARBA00023170"/>
    </source>
</evidence>
<reference evidence="14" key="1">
    <citation type="submission" date="2020-06" db="EMBL/GenBank/DDBJ databases">
        <authorList>
            <consortium name="Plant Systems Biology data submission"/>
        </authorList>
    </citation>
    <scope>NUCLEOTIDE SEQUENCE</scope>
    <source>
        <strain evidence="14">D6</strain>
    </source>
</reference>
<dbReference type="SMART" id="SM00369">
    <property type="entry name" value="LRR_TYP"/>
    <property type="match status" value="6"/>
</dbReference>
<evidence type="ECO:0000256" key="5">
    <source>
        <dbReference type="ARBA" id="ARBA00022729"/>
    </source>
</evidence>
<keyword evidence="9 14" id="KW-0675">Receptor</keyword>
<dbReference type="OrthoDB" id="676979at2759"/>
<keyword evidence="7 13" id="KW-1133">Transmembrane helix</keyword>
<evidence type="ECO:0000256" key="2">
    <source>
        <dbReference type="ARBA" id="ARBA00022475"/>
    </source>
</evidence>
<keyword evidence="6" id="KW-0677">Repeat</keyword>
<evidence type="ECO:0000313" key="15">
    <source>
        <dbReference type="Proteomes" id="UP001153069"/>
    </source>
</evidence>
<dbReference type="FunFam" id="3.80.10.10:FF:000041">
    <property type="entry name" value="LRR receptor-like serine/threonine-protein kinase ERECTA"/>
    <property type="match status" value="1"/>
</dbReference>
<comment type="caution">
    <text evidence="14">The sequence shown here is derived from an EMBL/GenBank/DDBJ whole genome shotgun (WGS) entry which is preliminary data.</text>
</comment>
<keyword evidence="14" id="KW-0808">Transferase</keyword>
<dbReference type="InterPro" id="IPR003591">
    <property type="entry name" value="Leu-rich_rpt_typical-subtyp"/>
</dbReference>
<protein>
    <submittedName>
        <fullName evidence="14">LRR receptor-like serine threonine-protein kinase</fullName>
    </submittedName>
</protein>
<feature type="compositionally biased region" description="Polar residues" evidence="12">
    <location>
        <begin position="104"/>
        <end position="115"/>
    </location>
</feature>
<sequence>MEEIDNPPPRSRLAAKEELSVEPTETRSVSSISDVSQEKNVHKHYTTIVVGAMPANGGVVLAGGPKIKESHSRGTISRSQSRSDPPARGSHRTEREHKSKRNTHMGTSSGAVRTTSGEKRYSYTGHRAYSSNGTDDMVGRHRTHRGHGAYGRTTSDLHIPRQDAVGLDDENFESRMELLRDDHYDEEQGGVATMERRRSDHAKTLCMIMGWLVAIVFLVFLALFFLEKNKHISLLPTRMVEVTAPPSVAPSGAPSASPTWQGDHFFRLLPESSLKAITEDPESPQRKAYDWLVVDSQVQTYSSSRLVQRFALATFFHATGGPTHWNRNSTKRWLSSAHECKWGMATSLQAGILVDRDNNYFYDMHDVSGPCTKKITADDVRDEEAEEELVYEYLWFPRNDLVGTLPPEIYLLTSLRILSLFGNPELEGSIASNIGALTNLEALAMSYTRLYGSIPEEIQACSNLSGIMLSGTGLKGTIPSLGNLSSLQHLFLDFNYLTGQIPSDLPPLMGQMVLAMNHLNGTVPTEIWSLDHLYELDVRSNELTGAVIPNELHQMTSLKYWHASNNLLSGELIPTSLAIMTNLRIMSLFQNRINSTIPSDIGLLSNLTLISIRDNDMTGTLPSELGLLSLCRWLWLFGNKFVANIPSEIGNMEDLVELRLNNNLFWGSVPSELGQLPLLYDLKLNDNAIAGQLPSELGLLPDLNLMHLQNNQISGIIPTELSNLESLAELQLHGNRQLSSSIPSELGLLSNLDVLFLDDCQLNSTLPSELGQLVALELLSVSGNELSGSVPLEVTALPSLIYFNVADNRFTGNVPVLTSHHSNNGTSKAALEAFNISHNGFVGEIPIELCTLDATVFQYDCSKSLCGCFSCLCDSRIPVDAFKIWN</sequence>
<feature type="transmembrane region" description="Helical" evidence="13">
    <location>
        <begin position="204"/>
        <end position="226"/>
    </location>
</feature>
<evidence type="ECO:0000256" key="11">
    <source>
        <dbReference type="ARBA" id="ARBA00037847"/>
    </source>
</evidence>
<gene>
    <name evidence="14" type="ORF">SEMRO_532_G161520.1</name>
</gene>
<evidence type="ECO:0000313" key="14">
    <source>
        <dbReference type="EMBL" id="CAB9512367.1"/>
    </source>
</evidence>
<keyword evidence="2" id="KW-1003">Cell membrane</keyword>
<dbReference type="GO" id="GO:0012505">
    <property type="term" value="C:endomembrane system"/>
    <property type="evidence" value="ECO:0007669"/>
    <property type="project" value="UniProtKB-SubCell"/>
</dbReference>
<dbReference type="AlphaFoldDB" id="A0A9N8HGX7"/>
<evidence type="ECO:0000256" key="10">
    <source>
        <dbReference type="ARBA" id="ARBA00023180"/>
    </source>
</evidence>
<feature type="compositionally biased region" description="Polar residues" evidence="12">
    <location>
        <begin position="73"/>
        <end position="83"/>
    </location>
</feature>
<name>A0A9N8HGX7_9STRA</name>
<evidence type="ECO:0000256" key="1">
    <source>
        <dbReference type="ARBA" id="ARBA00004236"/>
    </source>
</evidence>
<dbReference type="GO" id="GO:0005886">
    <property type="term" value="C:plasma membrane"/>
    <property type="evidence" value="ECO:0007669"/>
    <property type="project" value="UniProtKB-SubCell"/>
</dbReference>
<dbReference type="SUPFAM" id="SSF52058">
    <property type="entry name" value="L domain-like"/>
    <property type="match status" value="1"/>
</dbReference>
<dbReference type="InterPro" id="IPR001611">
    <property type="entry name" value="Leu-rich_rpt"/>
</dbReference>
<organism evidence="14 15">
    <name type="scientific">Seminavis robusta</name>
    <dbReference type="NCBI Taxonomy" id="568900"/>
    <lineage>
        <taxon>Eukaryota</taxon>
        <taxon>Sar</taxon>
        <taxon>Stramenopiles</taxon>
        <taxon>Ochrophyta</taxon>
        <taxon>Bacillariophyta</taxon>
        <taxon>Bacillariophyceae</taxon>
        <taxon>Bacillariophycidae</taxon>
        <taxon>Naviculales</taxon>
        <taxon>Naviculaceae</taxon>
        <taxon>Seminavis</taxon>
    </lineage>
</organism>
<accession>A0A9N8HGX7</accession>
<dbReference type="InterPro" id="IPR032675">
    <property type="entry name" value="LRR_dom_sf"/>
</dbReference>
<keyword evidence="14" id="KW-0418">Kinase</keyword>
<dbReference type="PANTHER" id="PTHR48052">
    <property type="entry name" value="UNNAMED PRODUCT"/>
    <property type="match status" value="1"/>
</dbReference>
<dbReference type="PANTHER" id="PTHR48052:SF66">
    <property type="entry name" value="OS02G0610000 PROTEIN"/>
    <property type="match status" value="1"/>
</dbReference>
<evidence type="ECO:0000256" key="8">
    <source>
        <dbReference type="ARBA" id="ARBA00023136"/>
    </source>
</evidence>
<feature type="region of interest" description="Disordered" evidence="12">
    <location>
        <begin position="61"/>
        <end position="155"/>
    </location>
</feature>
<evidence type="ECO:0000256" key="6">
    <source>
        <dbReference type="ARBA" id="ARBA00022737"/>
    </source>
</evidence>
<evidence type="ECO:0000256" key="3">
    <source>
        <dbReference type="ARBA" id="ARBA00022614"/>
    </source>
</evidence>
<feature type="compositionally biased region" description="Polar residues" evidence="12">
    <location>
        <begin position="26"/>
        <end position="35"/>
    </location>
</feature>
<evidence type="ECO:0000256" key="13">
    <source>
        <dbReference type="SAM" id="Phobius"/>
    </source>
</evidence>
<proteinExistence type="predicted"/>
<evidence type="ECO:0000256" key="12">
    <source>
        <dbReference type="SAM" id="MobiDB-lite"/>
    </source>
</evidence>
<dbReference type="Gene3D" id="3.80.10.10">
    <property type="entry name" value="Ribonuclease Inhibitor"/>
    <property type="match status" value="3"/>
</dbReference>
<keyword evidence="10" id="KW-0325">Glycoprotein</keyword>
<dbReference type="Pfam" id="PF00560">
    <property type="entry name" value="LRR_1"/>
    <property type="match status" value="2"/>
</dbReference>
<dbReference type="EMBL" id="CAICTM010000531">
    <property type="protein sequence ID" value="CAB9512367.1"/>
    <property type="molecule type" value="Genomic_DNA"/>
</dbReference>
<feature type="region of interest" description="Disordered" evidence="12">
    <location>
        <begin position="1"/>
        <end position="39"/>
    </location>
</feature>
<evidence type="ECO:0000256" key="7">
    <source>
        <dbReference type="ARBA" id="ARBA00022989"/>
    </source>
</evidence>
<evidence type="ECO:0000256" key="4">
    <source>
        <dbReference type="ARBA" id="ARBA00022692"/>
    </source>
</evidence>
<keyword evidence="5" id="KW-0732">Signal</keyword>
<dbReference type="GO" id="GO:0016301">
    <property type="term" value="F:kinase activity"/>
    <property type="evidence" value="ECO:0007669"/>
    <property type="project" value="UniProtKB-KW"/>
</dbReference>
<keyword evidence="4 13" id="KW-0812">Transmembrane</keyword>
<keyword evidence="8 13" id="KW-0472">Membrane</keyword>
<feature type="compositionally biased region" description="Pro residues" evidence="12">
    <location>
        <begin position="1"/>
        <end position="10"/>
    </location>
</feature>
<keyword evidence="3" id="KW-0433">Leucine-rich repeat</keyword>
<keyword evidence="15" id="KW-1185">Reference proteome</keyword>
<dbReference type="Proteomes" id="UP001153069">
    <property type="component" value="Unassembled WGS sequence"/>
</dbReference>
<dbReference type="FunFam" id="3.80.10.10:FF:000095">
    <property type="entry name" value="LRR receptor-like serine/threonine-protein kinase GSO1"/>
    <property type="match status" value="1"/>
</dbReference>